<proteinExistence type="inferred from homology"/>
<reference evidence="5 6" key="1">
    <citation type="submission" date="2024-09" db="EMBL/GenBank/DDBJ databases">
        <authorList>
            <person name="Sun Q."/>
            <person name="Mori K."/>
        </authorList>
    </citation>
    <scope>NUCLEOTIDE SEQUENCE [LARGE SCALE GENOMIC DNA]</scope>
    <source>
        <strain evidence="5 6">CCM 7609</strain>
    </source>
</reference>
<evidence type="ECO:0000313" key="5">
    <source>
        <dbReference type="EMBL" id="MFC0248200.1"/>
    </source>
</evidence>
<dbReference type="Gene3D" id="3.40.309.10">
    <property type="entry name" value="Aldehyde Dehydrogenase, Chain A, domain 2"/>
    <property type="match status" value="1"/>
</dbReference>
<dbReference type="InterPro" id="IPR015590">
    <property type="entry name" value="Aldehyde_DH_dom"/>
</dbReference>
<evidence type="ECO:0000256" key="2">
    <source>
        <dbReference type="PROSITE-ProRule" id="PRU10007"/>
    </source>
</evidence>
<dbReference type="Proteomes" id="UP001589766">
    <property type="component" value="Unassembled WGS sequence"/>
</dbReference>
<dbReference type="EMBL" id="JBHLWH010000019">
    <property type="protein sequence ID" value="MFC0248200.1"/>
    <property type="molecule type" value="Genomic_DNA"/>
</dbReference>
<evidence type="ECO:0000259" key="4">
    <source>
        <dbReference type="Pfam" id="PF00171"/>
    </source>
</evidence>
<comment type="caution">
    <text evidence="5">The sequence shown here is derived from an EMBL/GenBank/DDBJ whole genome shotgun (WGS) entry which is preliminary data.</text>
</comment>
<dbReference type="InterPro" id="IPR044086">
    <property type="entry name" value="LUC3-like"/>
</dbReference>
<name>A0ABV6F3W5_9MICC</name>
<evidence type="ECO:0000256" key="3">
    <source>
        <dbReference type="RuleBase" id="RU003345"/>
    </source>
</evidence>
<accession>A0ABV6F3W5</accession>
<dbReference type="InterPro" id="IPR016161">
    <property type="entry name" value="Ald_DH/histidinol_DH"/>
</dbReference>
<evidence type="ECO:0000256" key="1">
    <source>
        <dbReference type="ARBA" id="ARBA00023002"/>
    </source>
</evidence>
<dbReference type="PANTHER" id="PTHR11699">
    <property type="entry name" value="ALDEHYDE DEHYDROGENASE-RELATED"/>
    <property type="match status" value="1"/>
</dbReference>
<comment type="similarity">
    <text evidence="3">Belongs to the aldehyde dehydrogenase family.</text>
</comment>
<dbReference type="CDD" id="cd07106">
    <property type="entry name" value="ALDH_AldA-AAD23400"/>
    <property type="match status" value="1"/>
</dbReference>
<organism evidence="5 6">
    <name type="scientific">Citricoccus parietis</name>
    <dbReference type="NCBI Taxonomy" id="592307"/>
    <lineage>
        <taxon>Bacteria</taxon>
        <taxon>Bacillati</taxon>
        <taxon>Actinomycetota</taxon>
        <taxon>Actinomycetes</taxon>
        <taxon>Micrococcales</taxon>
        <taxon>Micrococcaceae</taxon>
        <taxon>Citricoccus</taxon>
    </lineage>
</organism>
<feature type="active site" evidence="2">
    <location>
        <position position="240"/>
    </location>
</feature>
<dbReference type="InterPro" id="IPR016163">
    <property type="entry name" value="Ald_DH_C"/>
</dbReference>
<dbReference type="InterPro" id="IPR029510">
    <property type="entry name" value="Ald_DH_CS_GLU"/>
</dbReference>
<dbReference type="InterPro" id="IPR016162">
    <property type="entry name" value="Ald_DH_N"/>
</dbReference>
<dbReference type="SUPFAM" id="SSF53720">
    <property type="entry name" value="ALDH-like"/>
    <property type="match status" value="1"/>
</dbReference>
<gene>
    <name evidence="5" type="ORF">ACFFIO_06770</name>
</gene>
<dbReference type="Gene3D" id="3.40.605.10">
    <property type="entry name" value="Aldehyde Dehydrogenase, Chain A, domain 1"/>
    <property type="match status" value="1"/>
</dbReference>
<dbReference type="PROSITE" id="PS00687">
    <property type="entry name" value="ALDEHYDE_DEHYDR_GLU"/>
    <property type="match status" value="1"/>
</dbReference>
<dbReference type="Pfam" id="PF00171">
    <property type="entry name" value="Aldedh"/>
    <property type="match status" value="1"/>
</dbReference>
<keyword evidence="1 3" id="KW-0560">Oxidoreductase</keyword>
<evidence type="ECO:0000313" key="6">
    <source>
        <dbReference type="Proteomes" id="UP001589766"/>
    </source>
</evidence>
<keyword evidence="6" id="KW-1185">Reference proteome</keyword>
<feature type="domain" description="Aldehyde dehydrogenase" evidence="4">
    <location>
        <begin position="16"/>
        <end position="464"/>
    </location>
</feature>
<dbReference type="RefSeq" id="WP_378040833.1">
    <property type="nucleotide sequence ID" value="NZ_JBHLWH010000019.1"/>
</dbReference>
<protein>
    <submittedName>
        <fullName evidence="5">Aldehyde dehydrogenase family protein</fullName>
    </submittedName>
</protein>
<sequence length="469" mass="50542">MQAAPMILDGRPMETADTFEVFNPATDELVAQAPACSPEQLDRMVRGADEAFTSWRRDESARRELLRKAADALESHAERLGAIMTAEQGKPLPDSVGEVTRTAGWFRYYADLEVDSVQQRTVDGVFLEVTRQPLGVVAGIVPWNMPVLLIGWKAAPALLAGNTIIIKPSPFTPLTALAVGEIFAEVFPPNVFSVASGPDPLGSQLSAHPLVRKVSFTGSIETGKRVAASASEDLKRITLELGGNDAAIVLDDVEPERFASDLFWAAFKNNGQLCSLIKRLYVPRARVQDFAEAIATVARTARVGDGALEGTQIGPLATRPQWEKIKEFADTAIAQGAVAVTGGKPMEGPGNFFEPTVLINVTDGDRIVDEEQFGPIMPIIGHDGDEDALRRANAGNYGLGGSVWSEDIDRALDLARRFEAGQTAVNHHSRGIRPDMPFGGFKWSGIGVENGAWGYEAYTQLHAVNAPAK</sequence>